<evidence type="ECO:0000256" key="10">
    <source>
        <dbReference type="SAM" id="Phobius"/>
    </source>
</evidence>
<dbReference type="GO" id="GO:0005886">
    <property type="term" value="C:plasma membrane"/>
    <property type="evidence" value="ECO:0007669"/>
    <property type="project" value="UniProtKB-SubCell"/>
</dbReference>
<dbReference type="STRING" id="1408250.Q760_17050"/>
<reference evidence="12 13" key="1">
    <citation type="submission" date="2013-10" db="EMBL/GenBank/DDBJ databases">
        <authorList>
            <person name="Wang G."/>
            <person name="Zhuang W."/>
        </authorList>
    </citation>
    <scope>NUCLEOTIDE SEQUENCE [LARGE SCALE GENOMIC DNA]</scope>
    <source>
        <strain evidence="12 13">DSM 20118</strain>
    </source>
</reference>
<feature type="compositionally biased region" description="Low complexity" evidence="9">
    <location>
        <begin position="473"/>
        <end position="490"/>
    </location>
</feature>
<accession>A0A0A0B4S9</accession>
<feature type="transmembrane region" description="Helical" evidence="10">
    <location>
        <begin position="378"/>
        <end position="398"/>
    </location>
</feature>
<dbReference type="EMBL" id="AXNT01000080">
    <property type="protein sequence ID" value="KGM01840.1"/>
    <property type="molecule type" value="Genomic_DNA"/>
</dbReference>
<keyword evidence="8 10" id="KW-0472">Membrane</keyword>
<dbReference type="PANTHER" id="PTHR30009">
    <property type="entry name" value="CYTOCHROME C-TYPE SYNTHESIS PROTEIN AND PTS TRANSMEMBRANE COMPONENT"/>
    <property type="match status" value="1"/>
</dbReference>
<evidence type="ECO:0000256" key="7">
    <source>
        <dbReference type="ARBA" id="ARBA00022989"/>
    </source>
</evidence>
<dbReference type="Proteomes" id="UP000029833">
    <property type="component" value="Unassembled WGS sequence"/>
</dbReference>
<protein>
    <submittedName>
        <fullName evidence="12">PTS sugar transporter subunit IIA</fullName>
    </submittedName>
</protein>
<evidence type="ECO:0000259" key="11">
    <source>
        <dbReference type="PROSITE" id="PS51103"/>
    </source>
</evidence>
<dbReference type="InterPro" id="IPR003352">
    <property type="entry name" value="PTS_EIIC"/>
</dbReference>
<keyword evidence="5" id="KW-0598">Phosphotransferase system</keyword>
<feature type="transmembrane region" description="Helical" evidence="10">
    <location>
        <begin position="28"/>
        <end position="46"/>
    </location>
</feature>
<dbReference type="GO" id="GO:0015764">
    <property type="term" value="P:N-acetylglucosamine transport"/>
    <property type="evidence" value="ECO:0007669"/>
    <property type="project" value="TreeGrafter"/>
</dbReference>
<organism evidence="12 13">
    <name type="scientific">Cellulomonas cellasea DSM 20118</name>
    <dbReference type="NCBI Taxonomy" id="1408250"/>
    <lineage>
        <taxon>Bacteria</taxon>
        <taxon>Bacillati</taxon>
        <taxon>Actinomycetota</taxon>
        <taxon>Actinomycetes</taxon>
        <taxon>Micrococcales</taxon>
        <taxon>Cellulomonadaceae</taxon>
        <taxon>Cellulomonas</taxon>
    </lineage>
</organism>
<dbReference type="InterPro" id="IPR050429">
    <property type="entry name" value="PTS_Glucose_EIICBA"/>
</dbReference>
<dbReference type="Pfam" id="PF02378">
    <property type="entry name" value="PTS_EIIC"/>
    <property type="match status" value="1"/>
</dbReference>
<evidence type="ECO:0000256" key="4">
    <source>
        <dbReference type="ARBA" id="ARBA00022597"/>
    </source>
</evidence>
<evidence type="ECO:0000313" key="12">
    <source>
        <dbReference type="EMBL" id="KGM01840.1"/>
    </source>
</evidence>
<feature type="transmembrane region" description="Helical" evidence="10">
    <location>
        <begin position="103"/>
        <end position="123"/>
    </location>
</feature>
<dbReference type="GO" id="GO:0008982">
    <property type="term" value="F:protein-N(PI)-phosphohistidine-sugar phosphotransferase activity"/>
    <property type="evidence" value="ECO:0007669"/>
    <property type="project" value="InterPro"/>
</dbReference>
<proteinExistence type="predicted"/>
<keyword evidence="3" id="KW-1003">Cell membrane</keyword>
<evidence type="ECO:0000256" key="9">
    <source>
        <dbReference type="SAM" id="MobiDB-lite"/>
    </source>
</evidence>
<feature type="transmembrane region" description="Helical" evidence="10">
    <location>
        <begin position="301"/>
        <end position="318"/>
    </location>
</feature>
<dbReference type="PROSITE" id="PS51103">
    <property type="entry name" value="PTS_EIIC_TYPE_1"/>
    <property type="match status" value="1"/>
</dbReference>
<feature type="compositionally biased region" description="Polar residues" evidence="9">
    <location>
        <begin position="444"/>
        <end position="458"/>
    </location>
</feature>
<dbReference type="GO" id="GO:0090563">
    <property type="term" value="F:protein-phosphocysteine-sugar phosphotransferase activity"/>
    <property type="evidence" value="ECO:0007669"/>
    <property type="project" value="TreeGrafter"/>
</dbReference>
<dbReference type="PANTHER" id="PTHR30009:SF4">
    <property type="entry name" value="PTS SYSTEM N-ACETYLGLUCOSAMINE-SPECIFIC EIICBA COMPONENT"/>
    <property type="match status" value="1"/>
</dbReference>
<evidence type="ECO:0000256" key="6">
    <source>
        <dbReference type="ARBA" id="ARBA00022692"/>
    </source>
</evidence>
<comment type="caution">
    <text evidence="12">The sequence shown here is derived from an EMBL/GenBank/DDBJ whole genome shotgun (WGS) entry which is preliminary data.</text>
</comment>
<evidence type="ECO:0000256" key="3">
    <source>
        <dbReference type="ARBA" id="ARBA00022475"/>
    </source>
</evidence>
<evidence type="ECO:0000256" key="1">
    <source>
        <dbReference type="ARBA" id="ARBA00004651"/>
    </source>
</evidence>
<feature type="transmembrane region" description="Helical" evidence="10">
    <location>
        <begin position="135"/>
        <end position="154"/>
    </location>
</feature>
<comment type="subcellular location">
    <subcellularLocation>
        <location evidence="1">Cell membrane</location>
        <topology evidence="1">Multi-pass membrane protein</topology>
    </subcellularLocation>
</comment>
<feature type="transmembrane region" description="Helical" evidence="10">
    <location>
        <begin position="174"/>
        <end position="197"/>
    </location>
</feature>
<evidence type="ECO:0000256" key="8">
    <source>
        <dbReference type="ARBA" id="ARBA00023136"/>
    </source>
</evidence>
<feature type="domain" description="PTS EIIC type-1" evidence="11">
    <location>
        <begin position="15"/>
        <end position="410"/>
    </location>
</feature>
<sequence length="519" mass="54588">MTTTTAPATREKRAIPGLPQLQRVGRSLMLPIASLPAAALLLRLGQPDMLGADGLAGSWGDWMLPVAAVLAAAGNALFANLPLLFALGVAVGYARKSDGSTGLAAVVGYLVFKGVSDALSPYVLGTPEGDDPQELINYGVLGGIVMGLVAALLYQKYSRIKLPPYLAFFGGRRFVPIVTAGMAIVVAVIGALVYPWFDAVLTAVGDWVTGSTILGAFVYGTANRLLVPIGLHHLLNSLPWFQFGEFTDANGDVWSGDINRFLHGDPTAGTFMTGFFPIMMFALPAAALAFVHTAKPEKRKVIAGIMGSAALVSFVTGVTEPLEFSFLFLAYPLYVIHAVLTGTSLALTNALDIHQGFGFSAGVIDYLLNFNIAQKPLLLIPIGLAYGVLYYVLFRFVITRWNLRTPGREDDEATVDPNNVLVDQPADAVPVAAGTRPAVAPGDTTATGPTLTKPDPTTGTGGSPARRGPDAPGPGRQHLADPAPAAATGARPRRHPRQHPSAPPAPPSAQRRPRARGPP</sequence>
<evidence type="ECO:0000256" key="2">
    <source>
        <dbReference type="ARBA" id="ARBA00022448"/>
    </source>
</evidence>
<dbReference type="InterPro" id="IPR013013">
    <property type="entry name" value="PTS_EIIC_1"/>
</dbReference>
<keyword evidence="4 12" id="KW-0762">Sugar transport</keyword>
<evidence type="ECO:0000256" key="5">
    <source>
        <dbReference type="ARBA" id="ARBA00022683"/>
    </source>
</evidence>
<feature type="region of interest" description="Disordered" evidence="9">
    <location>
        <begin position="435"/>
        <end position="519"/>
    </location>
</feature>
<evidence type="ECO:0000313" key="13">
    <source>
        <dbReference type="Proteomes" id="UP000029833"/>
    </source>
</evidence>
<keyword evidence="6 10" id="KW-0812">Transmembrane</keyword>
<dbReference type="AlphaFoldDB" id="A0A0A0B4S9"/>
<keyword evidence="2" id="KW-0813">Transport</keyword>
<gene>
    <name evidence="12" type="ORF">Q760_17050</name>
</gene>
<feature type="transmembrane region" description="Helical" evidence="10">
    <location>
        <begin position="274"/>
        <end position="294"/>
    </location>
</feature>
<name>A0A0A0B4S9_9CELL</name>
<feature type="transmembrane region" description="Helical" evidence="10">
    <location>
        <begin position="324"/>
        <end position="347"/>
    </location>
</feature>
<keyword evidence="13" id="KW-1185">Reference proteome</keyword>
<keyword evidence="7 10" id="KW-1133">Transmembrane helix</keyword>
<feature type="transmembrane region" description="Helical" evidence="10">
    <location>
        <begin position="66"/>
        <end position="91"/>
    </location>
</feature>
<dbReference type="GO" id="GO:0009401">
    <property type="term" value="P:phosphoenolpyruvate-dependent sugar phosphotransferase system"/>
    <property type="evidence" value="ECO:0007669"/>
    <property type="project" value="UniProtKB-KW"/>
</dbReference>